<dbReference type="PANTHER" id="PTHR10091:SF0">
    <property type="entry name" value="GALACTOSE MUTAROTASE"/>
    <property type="match status" value="1"/>
</dbReference>
<dbReference type="EMBL" id="QRAJ01000006">
    <property type="protein sequence ID" value="ROT86704.1"/>
    <property type="molecule type" value="Genomic_DNA"/>
</dbReference>
<comment type="caution">
    <text evidence="1">The sequence shown here is derived from an EMBL/GenBank/DDBJ whole genome shotgun (WGS) entry which is preliminary data.</text>
</comment>
<evidence type="ECO:0000313" key="1">
    <source>
        <dbReference type="EMBL" id="ROT86704.1"/>
    </source>
</evidence>
<sequence>MKRPTTTSPITILPPRSGQQFTITHGDYRAVITELGATLRSLTYRSADVIVPWGPNDVVPCCNGQLLIPFPNRIEAGTYVFRGKSYQLPIDEHDRNTAIHGYGYRAYWTLVRLEEDLVELSWRVPDMVGYPFDVVVTSTCRLAGDGLHWSVSATNHGDEAAPWAMAIHPWLANGFDGYGDAIDGQNAQCTASIPADTHVTVDDNLIPTGTEPVDGTKYDLRTPTALTNQPFDDAWTDVHHDADGFTTAVFSRPDGMRITVTGDRSITSFQMCTGTGFPETAHPSGVAIEPQTAYANAFNTGRDLIALEPGATTDTHLRLAATYGPIDQGRGGVR</sequence>
<accession>A0A423UDC4</accession>
<dbReference type="GO" id="GO:0006006">
    <property type="term" value="P:glucose metabolic process"/>
    <property type="evidence" value="ECO:0007669"/>
    <property type="project" value="TreeGrafter"/>
</dbReference>
<dbReference type="AlphaFoldDB" id="A0A423UDC4"/>
<dbReference type="InterPro" id="IPR014718">
    <property type="entry name" value="GH-type_carb-bd"/>
</dbReference>
<dbReference type="InterPro" id="IPR011013">
    <property type="entry name" value="Gal_mutarotase_sf_dom"/>
</dbReference>
<dbReference type="Gene3D" id="2.70.98.10">
    <property type="match status" value="1"/>
</dbReference>
<dbReference type="GO" id="GO:0004034">
    <property type="term" value="F:aldose 1-epimerase activity"/>
    <property type="evidence" value="ECO:0007669"/>
    <property type="project" value="TreeGrafter"/>
</dbReference>
<organism evidence="1 2">
    <name type="scientific">Bifidobacterium mongoliense</name>
    <dbReference type="NCBI Taxonomy" id="518643"/>
    <lineage>
        <taxon>Bacteria</taxon>
        <taxon>Bacillati</taxon>
        <taxon>Actinomycetota</taxon>
        <taxon>Actinomycetes</taxon>
        <taxon>Bifidobacteriales</taxon>
        <taxon>Bifidobacteriaceae</taxon>
        <taxon>Bifidobacterium</taxon>
    </lineage>
</organism>
<dbReference type="InterPro" id="IPR037480">
    <property type="entry name" value="YihR-like"/>
</dbReference>
<dbReference type="InterPro" id="IPR008183">
    <property type="entry name" value="Aldose_1/G6P_1-epimerase"/>
</dbReference>
<dbReference type="GO" id="GO:0033499">
    <property type="term" value="P:galactose catabolic process via UDP-galactose, Leloir pathway"/>
    <property type="evidence" value="ECO:0007669"/>
    <property type="project" value="TreeGrafter"/>
</dbReference>
<dbReference type="SUPFAM" id="SSF74650">
    <property type="entry name" value="Galactose mutarotase-like"/>
    <property type="match status" value="1"/>
</dbReference>
<dbReference type="Pfam" id="PF01263">
    <property type="entry name" value="Aldose_epim"/>
    <property type="match status" value="1"/>
</dbReference>
<gene>
    <name evidence="1" type="ORF">BMONG18_1217</name>
</gene>
<dbReference type="CDD" id="cd09022">
    <property type="entry name" value="Aldose_epim_Ec_YihR"/>
    <property type="match status" value="1"/>
</dbReference>
<dbReference type="GO" id="GO:0030246">
    <property type="term" value="F:carbohydrate binding"/>
    <property type="evidence" value="ECO:0007669"/>
    <property type="project" value="InterPro"/>
</dbReference>
<dbReference type="Proteomes" id="UP000285266">
    <property type="component" value="Unassembled WGS sequence"/>
</dbReference>
<reference evidence="1 2" key="1">
    <citation type="submission" date="2018-07" db="EMBL/GenBank/DDBJ databases">
        <title>The role of parmesan cheese in vectoring bovine microbiota.</title>
        <authorList>
            <person name="Lugli G.A."/>
            <person name="Milani C."/>
        </authorList>
    </citation>
    <scope>NUCLEOTIDE SEQUENCE [LARGE SCALE GENOMIC DNA]</scope>
    <source>
        <strain evidence="1 2">BMONG18</strain>
    </source>
</reference>
<name>A0A423UDC4_9BIFI</name>
<protein>
    <submittedName>
        <fullName evidence="1">Aldose epimerase</fullName>
    </submittedName>
</protein>
<dbReference type="RefSeq" id="WP_123645065.1">
    <property type="nucleotide sequence ID" value="NZ_JAKDJM010000014.1"/>
</dbReference>
<dbReference type="PANTHER" id="PTHR10091">
    <property type="entry name" value="ALDOSE-1-EPIMERASE"/>
    <property type="match status" value="1"/>
</dbReference>
<evidence type="ECO:0000313" key="2">
    <source>
        <dbReference type="Proteomes" id="UP000285266"/>
    </source>
</evidence>
<proteinExistence type="predicted"/>